<organism evidence="11 12">
    <name type="scientific">Lentzea cavernae</name>
    <dbReference type="NCBI Taxonomy" id="2020703"/>
    <lineage>
        <taxon>Bacteria</taxon>
        <taxon>Bacillati</taxon>
        <taxon>Actinomycetota</taxon>
        <taxon>Actinomycetes</taxon>
        <taxon>Pseudonocardiales</taxon>
        <taxon>Pseudonocardiaceae</taxon>
        <taxon>Lentzea</taxon>
    </lineage>
</organism>
<feature type="region of interest" description="Disordered" evidence="7">
    <location>
        <begin position="1"/>
        <end position="24"/>
    </location>
</feature>
<evidence type="ECO:0000256" key="5">
    <source>
        <dbReference type="ARBA" id="ARBA00022989"/>
    </source>
</evidence>
<proteinExistence type="predicted"/>
<dbReference type="InterPro" id="IPR017871">
    <property type="entry name" value="ABC_transporter-like_CS"/>
</dbReference>
<feature type="transmembrane region" description="Helical" evidence="8">
    <location>
        <begin position="301"/>
        <end position="322"/>
    </location>
</feature>
<dbReference type="PROSITE" id="PS50929">
    <property type="entry name" value="ABC_TM1F"/>
    <property type="match status" value="1"/>
</dbReference>
<feature type="transmembrane region" description="Helical" evidence="8">
    <location>
        <begin position="268"/>
        <end position="289"/>
    </location>
</feature>
<keyword evidence="6 8" id="KW-0472">Membrane</keyword>
<sequence>MSTQLTATAPRRPDPDARAGSPEVGEDGALTRLLTTYLRPYRRELTIVLALQLVGTIASLYLPSLNADIIDNGVARGDTSYIVELGGWMLVISLVQIVCSIVAVRYGTRTAMAFGRDVRSGVFRRVGSFSAQEVARFGAPSLITRTTNDVQQVQVLVVMLTTMFVAAPIMSVAGVVMALREDVGLSWLLLVCVPVLAVAVFLITARMVPLFRRQQERVDQVNRVLREQLTGVRVVRAFVREKAETERFADANAQLTDIALRAGRLQAMIFPTVTLIFNVSSVAVLWFGAQRVADGEMQVGALTAFLAYLLQILMSVMMASFISTMVPRAAVSAGRIMEVITTEPSVHAPSSSVAAAAGSGEISFHSTEFRYPGADAPVLRNISFRVGAGQTTAIIGSTGSGKTTLMSLIPRLIDVTAGEVRVGGVDVRAQDPEALRSRIGLVPQQAYLFTGTVRSNLLHGDPNATEEQLWAALDIAQARDFVTTMGGLDAAIAQGGTNLSGGQRQRLSIARALVRRPDVYLFDDSFSALDLATDAALRAALRPSTRDAAVIIVAQRVSTVASADQILVLENGEVVGMGTHRELMDDCPTYQEIVHSQITPEETP</sequence>
<dbReference type="InterPro" id="IPR011527">
    <property type="entry name" value="ABC1_TM_dom"/>
</dbReference>
<dbReference type="InterPro" id="IPR027417">
    <property type="entry name" value="P-loop_NTPase"/>
</dbReference>
<evidence type="ECO:0000256" key="8">
    <source>
        <dbReference type="SAM" id="Phobius"/>
    </source>
</evidence>
<evidence type="ECO:0000256" key="3">
    <source>
        <dbReference type="ARBA" id="ARBA00022741"/>
    </source>
</evidence>
<dbReference type="InterPro" id="IPR036640">
    <property type="entry name" value="ABC1_TM_sf"/>
</dbReference>
<evidence type="ECO:0000313" key="12">
    <source>
        <dbReference type="Proteomes" id="UP000605568"/>
    </source>
</evidence>
<dbReference type="Gene3D" id="1.20.1560.10">
    <property type="entry name" value="ABC transporter type 1, transmembrane domain"/>
    <property type="match status" value="1"/>
</dbReference>
<evidence type="ECO:0000256" key="6">
    <source>
        <dbReference type="ARBA" id="ARBA00023136"/>
    </source>
</evidence>
<dbReference type="PROSITE" id="PS50893">
    <property type="entry name" value="ABC_TRANSPORTER_2"/>
    <property type="match status" value="1"/>
</dbReference>
<evidence type="ECO:0000256" key="7">
    <source>
        <dbReference type="SAM" id="MobiDB-lite"/>
    </source>
</evidence>
<feature type="transmembrane region" description="Helical" evidence="8">
    <location>
        <begin position="185"/>
        <end position="205"/>
    </location>
</feature>
<keyword evidence="5 8" id="KW-1133">Transmembrane helix</keyword>
<gene>
    <name evidence="11" type="ORF">GCM10017774_60590</name>
</gene>
<comment type="subcellular location">
    <subcellularLocation>
        <location evidence="1">Cell membrane</location>
        <topology evidence="1">Multi-pass membrane protein</topology>
    </subcellularLocation>
</comment>
<dbReference type="EMBL" id="BNAR01000010">
    <property type="protein sequence ID" value="GHH50858.1"/>
    <property type="molecule type" value="Genomic_DNA"/>
</dbReference>
<dbReference type="PANTHER" id="PTHR43394:SF1">
    <property type="entry name" value="ATP-BINDING CASSETTE SUB-FAMILY B MEMBER 10, MITOCHONDRIAL"/>
    <property type="match status" value="1"/>
</dbReference>
<keyword evidence="2 8" id="KW-0812">Transmembrane</keyword>
<evidence type="ECO:0000256" key="4">
    <source>
        <dbReference type="ARBA" id="ARBA00022840"/>
    </source>
</evidence>
<dbReference type="PANTHER" id="PTHR43394">
    <property type="entry name" value="ATP-DEPENDENT PERMEASE MDL1, MITOCHONDRIAL"/>
    <property type="match status" value="1"/>
</dbReference>
<feature type="transmembrane region" description="Helical" evidence="8">
    <location>
        <begin position="45"/>
        <end position="65"/>
    </location>
</feature>
<dbReference type="Pfam" id="PF00005">
    <property type="entry name" value="ABC_tran"/>
    <property type="match status" value="1"/>
</dbReference>
<dbReference type="Gene3D" id="3.40.50.300">
    <property type="entry name" value="P-loop containing nucleotide triphosphate hydrolases"/>
    <property type="match status" value="1"/>
</dbReference>
<accession>A0ABQ3MVY7</accession>
<dbReference type="SUPFAM" id="SSF52540">
    <property type="entry name" value="P-loop containing nucleoside triphosphate hydrolases"/>
    <property type="match status" value="1"/>
</dbReference>
<dbReference type="InterPro" id="IPR003593">
    <property type="entry name" value="AAA+_ATPase"/>
</dbReference>
<protein>
    <submittedName>
        <fullName evidence="11">Multidrug ABC transporter ATP-binding protein</fullName>
    </submittedName>
</protein>
<comment type="caution">
    <text evidence="11">The sequence shown here is derived from an EMBL/GenBank/DDBJ whole genome shotgun (WGS) entry which is preliminary data.</text>
</comment>
<dbReference type="SMART" id="SM00382">
    <property type="entry name" value="AAA"/>
    <property type="match status" value="1"/>
</dbReference>
<feature type="domain" description="ABC transporter" evidence="9">
    <location>
        <begin position="362"/>
        <end position="596"/>
    </location>
</feature>
<keyword evidence="12" id="KW-1185">Reference proteome</keyword>
<reference evidence="12" key="1">
    <citation type="journal article" date="2019" name="Int. J. Syst. Evol. Microbiol.">
        <title>The Global Catalogue of Microorganisms (GCM) 10K type strain sequencing project: providing services to taxonomists for standard genome sequencing and annotation.</title>
        <authorList>
            <consortium name="The Broad Institute Genomics Platform"/>
            <consortium name="The Broad Institute Genome Sequencing Center for Infectious Disease"/>
            <person name="Wu L."/>
            <person name="Ma J."/>
        </authorList>
    </citation>
    <scope>NUCLEOTIDE SEQUENCE [LARGE SCALE GENOMIC DNA]</scope>
    <source>
        <strain evidence="12">CGMCC 4.7367</strain>
    </source>
</reference>
<dbReference type="GO" id="GO:0005524">
    <property type="term" value="F:ATP binding"/>
    <property type="evidence" value="ECO:0007669"/>
    <property type="project" value="UniProtKB-KW"/>
</dbReference>
<dbReference type="Proteomes" id="UP000605568">
    <property type="component" value="Unassembled WGS sequence"/>
</dbReference>
<dbReference type="CDD" id="cd18548">
    <property type="entry name" value="ABC_6TM_Tm287_like"/>
    <property type="match status" value="1"/>
</dbReference>
<evidence type="ECO:0000256" key="1">
    <source>
        <dbReference type="ARBA" id="ARBA00004651"/>
    </source>
</evidence>
<dbReference type="InterPro" id="IPR003439">
    <property type="entry name" value="ABC_transporter-like_ATP-bd"/>
</dbReference>
<keyword evidence="3" id="KW-0547">Nucleotide-binding</keyword>
<dbReference type="Pfam" id="PF00664">
    <property type="entry name" value="ABC_membrane"/>
    <property type="match status" value="1"/>
</dbReference>
<evidence type="ECO:0000313" key="11">
    <source>
        <dbReference type="EMBL" id="GHH50858.1"/>
    </source>
</evidence>
<evidence type="ECO:0000259" key="9">
    <source>
        <dbReference type="PROSITE" id="PS50893"/>
    </source>
</evidence>
<evidence type="ECO:0000256" key="2">
    <source>
        <dbReference type="ARBA" id="ARBA00022692"/>
    </source>
</evidence>
<dbReference type="InterPro" id="IPR039421">
    <property type="entry name" value="Type_1_exporter"/>
</dbReference>
<name>A0ABQ3MVY7_9PSEU</name>
<feature type="domain" description="ABC transmembrane type-1" evidence="10">
    <location>
        <begin position="47"/>
        <end position="328"/>
    </location>
</feature>
<dbReference type="PROSITE" id="PS00211">
    <property type="entry name" value="ABC_TRANSPORTER_1"/>
    <property type="match status" value="1"/>
</dbReference>
<feature type="transmembrane region" description="Helical" evidence="8">
    <location>
        <begin position="85"/>
        <end position="106"/>
    </location>
</feature>
<evidence type="ECO:0000259" key="10">
    <source>
        <dbReference type="PROSITE" id="PS50929"/>
    </source>
</evidence>
<dbReference type="SUPFAM" id="SSF90123">
    <property type="entry name" value="ABC transporter transmembrane region"/>
    <property type="match status" value="1"/>
</dbReference>
<keyword evidence="4 11" id="KW-0067">ATP-binding</keyword>
<feature type="transmembrane region" description="Helical" evidence="8">
    <location>
        <begin position="155"/>
        <end position="179"/>
    </location>
</feature>